<evidence type="ECO:0000259" key="2">
    <source>
        <dbReference type="PROSITE" id="PS51283"/>
    </source>
</evidence>
<protein>
    <recommendedName>
        <fullName evidence="2">DUSP domain-containing protein</fullName>
    </recommendedName>
</protein>
<evidence type="ECO:0000313" key="3">
    <source>
        <dbReference type="EMBL" id="EGB11542.1"/>
    </source>
</evidence>
<sequence>MDALGDALCGCGDDAVELDERDDLPPTLSAYVINAMQAPHEVLDVHPKAPPWATRDNLRVNCLRLLARRERHFEAYVFRALAAHDATHGCPGLEPRPDRCAPHAAALVAHALLAARATKRTEDLVQRLPRLVGDGHFDGSPDDALHARRPLGAPRSRRRRACGLLATRCVGARWALDPDRTAILEFDFEVSYCGRVTTVESAPAEAVADALARLQATELRELRLVDAASYRALKPLCRVRGLLQRARKQEDFRRRKTPAEIGRVLARRFMALHRSLGLLVGAYSPALLEGLLRVDVDSVWREEEPRVARSLDPPRPTDPSDVLYLVDEEWLRAWRSWAFYAPPRGGDADPPPPPGPLSNARLAAPPRPPLAPYALGVDYRAVSPSLYAYFSLCHGAADEPGLARRRADPSLRGARAPPARPLAIARVARCLKAAARNRRPVVEAAEDDADDGLDDVAAEVLADVADALLPVPPPPRGGETTCCTPAPKPPDPEAGVELPTLSPLHDALREA</sequence>
<evidence type="ECO:0000313" key="4">
    <source>
        <dbReference type="Proteomes" id="UP000002729"/>
    </source>
</evidence>
<feature type="domain" description="DUSP" evidence="2">
    <location>
        <begin position="298"/>
        <end position="407"/>
    </location>
</feature>
<evidence type="ECO:0000256" key="1">
    <source>
        <dbReference type="SAM" id="MobiDB-lite"/>
    </source>
</evidence>
<accession>F0XZW4</accession>
<dbReference type="Proteomes" id="UP000002729">
    <property type="component" value="Unassembled WGS sequence"/>
</dbReference>
<dbReference type="SUPFAM" id="SSF143791">
    <property type="entry name" value="DUSP-like"/>
    <property type="match status" value="1"/>
</dbReference>
<name>F0XZW4_AURAN</name>
<feature type="region of interest" description="Disordered" evidence="1">
    <location>
        <begin position="470"/>
        <end position="511"/>
    </location>
</feature>
<dbReference type="GeneID" id="20227995"/>
<dbReference type="GO" id="GO:0004843">
    <property type="term" value="F:cysteine-type deubiquitinase activity"/>
    <property type="evidence" value="ECO:0007669"/>
    <property type="project" value="InterPro"/>
</dbReference>
<dbReference type="Gene3D" id="3.30.2230.10">
    <property type="entry name" value="DUSP-like"/>
    <property type="match status" value="1"/>
</dbReference>
<reference evidence="3 4" key="1">
    <citation type="journal article" date="2011" name="Proc. Natl. Acad. Sci. U.S.A.">
        <title>Niche of harmful alga Aureococcus anophagefferens revealed through ecogenomics.</title>
        <authorList>
            <person name="Gobler C.J."/>
            <person name="Berry D.L."/>
            <person name="Dyhrman S.T."/>
            <person name="Wilhelm S.W."/>
            <person name="Salamov A."/>
            <person name="Lobanov A.V."/>
            <person name="Zhang Y."/>
            <person name="Collier J.L."/>
            <person name="Wurch L.L."/>
            <person name="Kustka A.B."/>
            <person name="Dill B.D."/>
            <person name="Shah M."/>
            <person name="VerBerkmoes N.C."/>
            <person name="Kuo A."/>
            <person name="Terry A."/>
            <person name="Pangilinan J."/>
            <person name="Lindquist E.A."/>
            <person name="Lucas S."/>
            <person name="Paulsen I.T."/>
            <person name="Hattenrath-Lehmann T.K."/>
            <person name="Talmage S.C."/>
            <person name="Walker E.A."/>
            <person name="Koch F."/>
            <person name="Burson A.M."/>
            <person name="Marcoval M.A."/>
            <person name="Tang Y.Z."/>
            <person name="Lecleir G.R."/>
            <person name="Coyne K.J."/>
            <person name="Berg G.M."/>
            <person name="Bertrand E.M."/>
            <person name="Saito M.A."/>
            <person name="Gladyshev V.N."/>
            <person name="Grigoriev I.V."/>
        </authorList>
    </citation>
    <scope>NUCLEOTIDE SEQUENCE [LARGE SCALE GENOMIC DNA]</scope>
    <source>
        <strain evidence="4">CCMP 1984</strain>
    </source>
</reference>
<dbReference type="OrthoDB" id="10586878at2759"/>
<dbReference type="InterPro" id="IPR035927">
    <property type="entry name" value="DUSP-like_sf"/>
</dbReference>
<dbReference type="AlphaFoldDB" id="F0XZW4"/>
<organism evidence="4">
    <name type="scientific">Aureococcus anophagefferens</name>
    <name type="common">Harmful bloom alga</name>
    <dbReference type="NCBI Taxonomy" id="44056"/>
    <lineage>
        <taxon>Eukaryota</taxon>
        <taxon>Sar</taxon>
        <taxon>Stramenopiles</taxon>
        <taxon>Ochrophyta</taxon>
        <taxon>Pelagophyceae</taxon>
        <taxon>Pelagomonadales</taxon>
        <taxon>Pelagomonadaceae</taxon>
        <taxon>Aureococcus</taxon>
    </lineage>
</organism>
<gene>
    <name evidence="3" type="ORF">AURANDRAFT_70932</name>
</gene>
<dbReference type="EMBL" id="GL833122">
    <property type="protein sequence ID" value="EGB11542.1"/>
    <property type="molecule type" value="Genomic_DNA"/>
</dbReference>
<proteinExistence type="predicted"/>
<dbReference type="PROSITE" id="PS51283">
    <property type="entry name" value="DUSP"/>
    <property type="match status" value="1"/>
</dbReference>
<dbReference type="InParanoid" id="F0XZW4"/>
<dbReference type="InterPro" id="IPR006615">
    <property type="entry name" value="Pept_C19_DUSP"/>
</dbReference>
<keyword evidence="4" id="KW-1185">Reference proteome</keyword>
<dbReference type="RefSeq" id="XP_009033900.1">
    <property type="nucleotide sequence ID" value="XM_009035652.1"/>
</dbReference>
<dbReference type="KEGG" id="aaf:AURANDRAFT_70932"/>